<dbReference type="Gene3D" id="3.40.190.10">
    <property type="entry name" value="Periplasmic binding protein-like II"/>
    <property type="match status" value="2"/>
</dbReference>
<evidence type="ECO:0000256" key="2">
    <source>
        <dbReference type="ARBA" id="ARBA00022448"/>
    </source>
</evidence>
<reference evidence="8 9" key="1">
    <citation type="submission" date="2019-08" db="EMBL/GenBank/DDBJ databases">
        <authorList>
            <person name="Peeters C."/>
        </authorList>
    </citation>
    <scope>NUCLEOTIDE SEQUENCE [LARGE SCALE GENOMIC DNA]</scope>
    <source>
        <strain evidence="8 9">LMG 31106</strain>
    </source>
</reference>
<evidence type="ECO:0000259" key="7">
    <source>
        <dbReference type="SMART" id="SM00062"/>
    </source>
</evidence>
<dbReference type="AlphaFoldDB" id="A0A5E4XLZ6"/>
<evidence type="ECO:0000256" key="1">
    <source>
        <dbReference type="ARBA" id="ARBA00010742"/>
    </source>
</evidence>
<dbReference type="InterPro" id="IPR015168">
    <property type="entry name" value="SsuA/THI5"/>
</dbReference>
<gene>
    <name evidence="8" type="ORF">PCE31106_03947</name>
</gene>
<feature type="region of interest" description="Disordered" evidence="6">
    <location>
        <begin position="280"/>
        <end position="305"/>
    </location>
</feature>
<keyword evidence="2" id="KW-0813">Transport</keyword>
<evidence type="ECO:0000256" key="6">
    <source>
        <dbReference type="SAM" id="MobiDB-lite"/>
    </source>
</evidence>
<name>A0A5E4XLZ6_9BURK</name>
<dbReference type="PANTHER" id="PTHR30024">
    <property type="entry name" value="ALIPHATIC SULFONATES-BINDING PROTEIN-RELATED"/>
    <property type="match status" value="1"/>
</dbReference>
<evidence type="ECO:0000256" key="4">
    <source>
        <dbReference type="ARBA" id="ARBA00055538"/>
    </source>
</evidence>
<accession>A0A5E4XLZ6</accession>
<comment type="function">
    <text evidence="4">Part of a binding-protein-dependent transport system for aliphatic sulfonates. Putative binding protein.</text>
</comment>
<dbReference type="PANTHER" id="PTHR30024:SF42">
    <property type="entry name" value="ALIPHATIC SULFONATES-BINDING PROTEIN-RELATED"/>
    <property type="match status" value="1"/>
</dbReference>
<evidence type="ECO:0000313" key="8">
    <source>
        <dbReference type="EMBL" id="VVE37347.1"/>
    </source>
</evidence>
<dbReference type="EMBL" id="CABPSL010000019">
    <property type="protein sequence ID" value="VVE37347.1"/>
    <property type="molecule type" value="Genomic_DNA"/>
</dbReference>
<feature type="domain" description="Solute-binding protein family 3/N-terminal" evidence="7">
    <location>
        <begin position="41"/>
        <end position="254"/>
    </location>
</feature>
<dbReference type="Pfam" id="PF09084">
    <property type="entry name" value="NMT1"/>
    <property type="match status" value="1"/>
</dbReference>
<feature type="compositionally biased region" description="Basic residues" evidence="6">
    <location>
        <begin position="13"/>
        <end position="33"/>
    </location>
</feature>
<sequence length="305" mass="32824">MTRPYAIQARSRPTTRYRPAPRSHLRRHAGTRRRVGDAAPTFSIGYQKSSATLFLAKRRATIDARLKKLGVNKVDWVAFQFGSPMLEAISAGVVDIGSVGDTPPIFAQVVYAATAPSPAHALLVQTSSPNRLATELRGKRVAFSKGSSAYSTTLSALSVAGLRYTDMQPVYLGSTEASAAFVSGNIDAWTVCGSYHAQAEAKYHARVLTDTTSDLRLASHSIYIAKREFASRYGETLAAALDELSQLERWAGEHRNDVAALAAEVTGLDVNVKKRTGMHISASTASRRKCSRSSDSSPTPSTTSS</sequence>
<proteinExistence type="inferred from homology"/>
<dbReference type="FunFam" id="3.40.190.10:FF:000050">
    <property type="entry name" value="Sulfonate ABC transporter substrate-binding protein"/>
    <property type="match status" value="1"/>
</dbReference>
<feature type="region of interest" description="Disordered" evidence="6">
    <location>
        <begin position="1"/>
        <end position="34"/>
    </location>
</feature>
<evidence type="ECO:0000256" key="3">
    <source>
        <dbReference type="ARBA" id="ARBA00022729"/>
    </source>
</evidence>
<dbReference type="RefSeq" id="WP_150564444.1">
    <property type="nucleotide sequence ID" value="NZ_CABPSL010000019.1"/>
</dbReference>
<comment type="similarity">
    <text evidence="1">Belongs to the bacterial solute-binding protein SsuA/TauA family.</text>
</comment>
<dbReference type="InterPro" id="IPR001638">
    <property type="entry name" value="Solute-binding_3/MltF_N"/>
</dbReference>
<evidence type="ECO:0000256" key="5">
    <source>
        <dbReference type="ARBA" id="ARBA00070228"/>
    </source>
</evidence>
<evidence type="ECO:0000313" key="9">
    <source>
        <dbReference type="Proteomes" id="UP000384354"/>
    </source>
</evidence>
<keyword evidence="3" id="KW-0732">Signal</keyword>
<dbReference type="SUPFAM" id="SSF53850">
    <property type="entry name" value="Periplasmic binding protein-like II"/>
    <property type="match status" value="1"/>
</dbReference>
<organism evidence="8 9">
    <name type="scientific">Pandoraea cepalis</name>
    <dbReference type="NCBI Taxonomy" id="2508294"/>
    <lineage>
        <taxon>Bacteria</taxon>
        <taxon>Pseudomonadati</taxon>
        <taxon>Pseudomonadota</taxon>
        <taxon>Betaproteobacteria</taxon>
        <taxon>Burkholderiales</taxon>
        <taxon>Burkholderiaceae</taxon>
        <taxon>Pandoraea</taxon>
    </lineage>
</organism>
<protein>
    <recommendedName>
        <fullName evidence="5">Putative aliphatic sulfonates-binding protein</fullName>
    </recommendedName>
</protein>
<dbReference type="OrthoDB" id="286202at2"/>
<dbReference type="Proteomes" id="UP000384354">
    <property type="component" value="Unassembled WGS sequence"/>
</dbReference>
<feature type="compositionally biased region" description="Low complexity" evidence="6">
    <location>
        <begin position="293"/>
        <end position="305"/>
    </location>
</feature>
<dbReference type="SMART" id="SM00062">
    <property type="entry name" value="PBPb"/>
    <property type="match status" value="1"/>
</dbReference>